<reference evidence="2" key="1">
    <citation type="journal article" date="2023" name="Plant J.">
        <title>The genome of the king protea, Protea cynaroides.</title>
        <authorList>
            <person name="Chang J."/>
            <person name="Duong T.A."/>
            <person name="Schoeman C."/>
            <person name="Ma X."/>
            <person name="Roodt D."/>
            <person name="Barker N."/>
            <person name="Li Z."/>
            <person name="Van de Peer Y."/>
            <person name="Mizrachi E."/>
        </authorList>
    </citation>
    <scope>NUCLEOTIDE SEQUENCE</scope>
    <source>
        <tissue evidence="2">Young leaves</tissue>
    </source>
</reference>
<dbReference type="EMBL" id="JAMYWD010000001">
    <property type="protein sequence ID" value="KAJ4980821.1"/>
    <property type="molecule type" value="Genomic_DNA"/>
</dbReference>
<feature type="region of interest" description="Disordered" evidence="1">
    <location>
        <begin position="1"/>
        <end position="26"/>
    </location>
</feature>
<proteinExistence type="predicted"/>
<dbReference type="AlphaFoldDB" id="A0A9Q0L2J4"/>
<name>A0A9Q0L2J4_9MAGN</name>
<gene>
    <name evidence="2" type="ORF">NE237_031658</name>
</gene>
<accession>A0A9Q0L2J4</accession>
<organism evidence="2 3">
    <name type="scientific">Protea cynaroides</name>
    <dbReference type="NCBI Taxonomy" id="273540"/>
    <lineage>
        <taxon>Eukaryota</taxon>
        <taxon>Viridiplantae</taxon>
        <taxon>Streptophyta</taxon>
        <taxon>Embryophyta</taxon>
        <taxon>Tracheophyta</taxon>
        <taxon>Spermatophyta</taxon>
        <taxon>Magnoliopsida</taxon>
        <taxon>Proteales</taxon>
        <taxon>Proteaceae</taxon>
        <taxon>Protea</taxon>
    </lineage>
</organism>
<evidence type="ECO:0000256" key="1">
    <source>
        <dbReference type="SAM" id="MobiDB-lite"/>
    </source>
</evidence>
<protein>
    <submittedName>
        <fullName evidence="2">Uncharacterized protein</fullName>
    </submittedName>
</protein>
<dbReference type="Proteomes" id="UP001141806">
    <property type="component" value="Unassembled WGS sequence"/>
</dbReference>
<keyword evidence="3" id="KW-1185">Reference proteome</keyword>
<sequence>MGMLQLSKNGSKHGRDEERNTLGRKLGSDGEVAVAFGASIGGDGSNTLGRKLGSDGEVAVAFGASIGGVDGATAEDNFGSDRVEAVVTFLGEIGGGGGGGGAAAETFGGSMADCGGGDFSWGPFAASEGTVTEGPLLLGDSQLMTLPPSFLAI</sequence>
<evidence type="ECO:0000313" key="2">
    <source>
        <dbReference type="EMBL" id="KAJ4980821.1"/>
    </source>
</evidence>
<comment type="caution">
    <text evidence="2">The sequence shown here is derived from an EMBL/GenBank/DDBJ whole genome shotgun (WGS) entry which is preliminary data.</text>
</comment>
<evidence type="ECO:0000313" key="3">
    <source>
        <dbReference type="Proteomes" id="UP001141806"/>
    </source>
</evidence>